<comment type="caution">
    <text evidence="2">The sequence shown here is derived from an EMBL/GenBank/DDBJ whole genome shotgun (WGS) entry which is preliminary data.</text>
</comment>
<keyword evidence="1" id="KW-0732">Signal</keyword>
<evidence type="ECO:0000313" key="3">
    <source>
        <dbReference type="Proteomes" id="UP001596287"/>
    </source>
</evidence>
<name>A0ABW1PT47_9FLAO</name>
<evidence type="ECO:0000256" key="1">
    <source>
        <dbReference type="SAM" id="SignalP"/>
    </source>
</evidence>
<dbReference type="PROSITE" id="PS51257">
    <property type="entry name" value="PROKAR_LIPOPROTEIN"/>
    <property type="match status" value="1"/>
</dbReference>
<keyword evidence="3" id="KW-1185">Reference proteome</keyword>
<dbReference type="RefSeq" id="WP_379793428.1">
    <property type="nucleotide sequence ID" value="NZ_JBHSQB010000021.1"/>
</dbReference>
<evidence type="ECO:0000313" key="2">
    <source>
        <dbReference type="EMBL" id="MFC6098414.1"/>
    </source>
</evidence>
<dbReference type="EMBL" id="JBHSQB010000021">
    <property type="protein sequence ID" value="MFC6098414.1"/>
    <property type="molecule type" value="Genomic_DNA"/>
</dbReference>
<organism evidence="2 3">
    <name type="scientific">Flavobacterium qiangtangense</name>
    <dbReference type="NCBI Taxonomy" id="1442595"/>
    <lineage>
        <taxon>Bacteria</taxon>
        <taxon>Pseudomonadati</taxon>
        <taxon>Bacteroidota</taxon>
        <taxon>Flavobacteriia</taxon>
        <taxon>Flavobacteriales</taxon>
        <taxon>Flavobacteriaceae</taxon>
        <taxon>Flavobacterium</taxon>
    </lineage>
</organism>
<dbReference type="Proteomes" id="UP001596287">
    <property type="component" value="Unassembled WGS sequence"/>
</dbReference>
<reference evidence="3" key="1">
    <citation type="journal article" date="2019" name="Int. J. Syst. Evol. Microbiol.">
        <title>The Global Catalogue of Microorganisms (GCM) 10K type strain sequencing project: providing services to taxonomists for standard genome sequencing and annotation.</title>
        <authorList>
            <consortium name="The Broad Institute Genomics Platform"/>
            <consortium name="The Broad Institute Genome Sequencing Center for Infectious Disease"/>
            <person name="Wu L."/>
            <person name="Ma J."/>
        </authorList>
    </citation>
    <scope>NUCLEOTIDE SEQUENCE [LARGE SCALE GENOMIC DNA]</scope>
    <source>
        <strain evidence="3">CCUG 49679</strain>
    </source>
</reference>
<sequence>MNKILLLLNIVLLSSCNLQTNNTTESYSQKVEYGLKGNVKEMKKYICKVENNKIPLDTTNFFRSYIKTFDEDGNSIEYNTSNKNEKNTIYVTMIFSGKGKEISYKEIVSFDKQKKQEKEFKYAWSDDFTYKIVDINDGNYSQTQTIKLNKEFSVIEDNFKQGDYECLEKRETIVNNNKIEKIKSTITTKTYDKTDISYHIEVVKKYDEYDNPTIIYLYNTLDEKQLSDVIFQEYIYY</sequence>
<protein>
    <recommendedName>
        <fullName evidence="4">DUF4595 domain-containing protein</fullName>
    </recommendedName>
</protein>
<gene>
    <name evidence="2" type="ORF">ACFPVY_17330</name>
</gene>
<feature type="signal peptide" evidence="1">
    <location>
        <begin position="1"/>
        <end position="20"/>
    </location>
</feature>
<proteinExistence type="predicted"/>
<accession>A0ABW1PT47</accession>
<feature type="chain" id="PRO_5045653769" description="DUF4595 domain-containing protein" evidence="1">
    <location>
        <begin position="21"/>
        <end position="237"/>
    </location>
</feature>
<evidence type="ECO:0008006" key="4">
    <source>
        <dbReference type="Google" id="ProtNLM"/>
    </source>
</evidence>